<dbReference type="AlphaFoldDB" id="A0A437NZV4"/>
<dbReference type="RefSeq" id="WP_127833103.1">
    <property type="nucleotide sequence ID" value="NZ_RZYA01000032.1"/>
</dbReference>
<name>A0A437NZV4_9ACTN</name>
<keyword evidence="2" id="KW-1185">Reference proteome</keyword>
<evidence type="ECO:0000313" key="1">
    <source>
        <dbReference type="EMBL" id="RVU15549.1"/>
    </source>
</evidence>
<evidence type="ECO:0000313" key="2">
    <source>
        <dbReference type="Proteomes" id="UP000283128"/>
    </source>
</evidence>
<accession>A0A437NZV4</accession>
<protein>
    <submittedName>
        <fullName evidence="1">Uncharacterized protein</fullName>
    </submittedName>
</protein>
<dbReference type="EMBL" id="RZYA01000032">
    <property type="protein sequence ID" value="RVU15549.1"/>
    <property type="molecule type" value="Genomic_DNA"/>
</dbReference>
<gene>
    <name evidence="1" type="ORF">EOT10_38870</name>
</gene>
<organism evidence="1 2">
    <name type="scientific">Streptomyces antnestii</name>
    <dbReference type="NCBI Taxonomy" id="2494256"/>
    <lineage>
        <taxon>Bacteria</taxon>
        <taxon>Bacillati</taxon>
        <taxon>Actinomycetota</taxon>
        <taxon>Actinomycetes</taxon>
        <taxon>Kitasatosporales</taxon>
        <taxon>Streptomycetaceae</taxon>
        <taxon>Streptomyces</taxon>
    </lineage>
</organism>
<proteinExistence type="predicted"/>
<sequence>MVDLADLLDEVMSAVYLDHTPAGDDGVLRESGAWDVPTWSTEDVVEEVCRAAVDFQLLGHMSEMLISEDWVQQDHQWPNQCDVCHLLARLA</sequence>
<dbReference type="Proteomes" id="UP000283128">
    <property type="component" value="Unassembled WGS sequence"/>
</dbReference>
<reference evidence="1 2" key="1">
    <citation type="submission" date="2019-01" db="EMBL/GenBank/DDBJ databases">
        <title>Genome sequences of Streptomyces and Rhizobium isolates collected from root and soil.</title>
        <authorList>
            <person name="Chhettri S."/>
            <person name="Sevigny J.L."/>
            <person name="Sen A."/>
            <person name="Ennis N."/>
            <person name="Tisa L."/>
        </authorList>
    </citation>
    <scope>NUCLEOTIDE SEQUENCE [LARGE SCALE GENOMIC DNA]</scope>
    <source>
        <strain evidence="1 2">San01</strain>
    </source>
</reference>
<comment type="caution">
    <text evidence="1">The sequence shown here is derived from an EMBL/GenBank/DDBJ whole genome shotgun (WGS) entry which is preliminary data.</text>
</comment>